<dbReference type="InterPro" id="IPR020845">
    <property type="entry name" value="AMP-binding_CS"/>
</dbReference>
<gene>
    <name evidence="5" type="ORF">H8S17_08700</name>
</gene>
<evidence type="ECO:0000313" key="6">
    <source>
        <dbReference type="Proteomes" id="UP000606720"/>
    </source>
</evidence>
<feature type="domain" description="AMP-dependent synthetase/ligase" evidence="3">
    <location>
        <begin position="14"/>
        <end position="354"/>
    </location>
</feature>
<dbReference type="GO" id="GO:0031956">
    <property type="term" value="F:medium-chain fatty acid-CoA ligase activity"/>
    <property type="evidence" value="ECO:0007669"/>
    <property type="project" value="TreeGrafter"/>
</dbReference>
<dbReference type="InterPro" id="IPR045851">
    <property type="entry name" value="AMP-bd_C_sf"/>
</dbReference>
<dbReference type="PANTHER" id="PTHR43201">
    <property type="entry name" value="ACYL-COA SYNTHETASE"/>
    <property type="match status" value="1"/>
</dbReference>
<evidence type="ECO:0000256" key="1">
    <source>
        <dbReference type="ARBA" id="ARBA00006432"/>
    </source>
</evidence>
<dbReference type="Gene3D" id="3.30.300.30">
    <property type="match status" value="1"/>
</dbReference>
<dbReference type="InterPro" id="IPR025110">
    <property type="entry name" value="AMP-bd_C"/>
</dbReference>
<keyword evidence="6" id="KW-1185">Reference proteome</keyword>
<accession>A0A923LNX2</accession>
<evidence type="ECO:0000256" key="2">
    <source>
        <dbReference type="ARBA" id="ARBA00022598"/>
    </source>
</evidence>
<evidence type="ECO:0000313" key="5">
    <source>
        <dbReference type="EMBL" id="MBC5714287.1"/>
    </source>
</evidence>
<evidence type="ECO:0000259" key="4">
    <source>
        <dbReference type="Pfam" id="PF13193"/>
    </source>
</evidence>
<dbReference type="InterPro" id="IPR042099">
    <property type="entry name" value="ANL_N_sf"/>
</dbReference>
<dbReference type="Pfam" id="PF13193">
    <property type="entry name" value="AMP-binding_C"/>
    <property type="match status" value="1"/>
</dbReference>
<feature type="domain" description="AMP-binding enzyme C-terminal" evidence="4">
    <location>
        <begin position="404"/>
        <end position="474"/>
    </location>
</feature>
<dbReference type="PANTHER" id="PTHR43201:SF5">
    <property type="entry name" value="MEDIUM-CHAIN ACYL-COA LIGASE ACSF2, MITOCHONDRIAL"/>
    <property type="match status" value="1"/>
</dbReference>
<dbReference type="InterPro" id="IPR000873">
    <property type="entry name" value="AMP-dep_synth/lig_dom"/>
</dbReference>
<comment type="caution">
    <text evidence="5">The sequence shown here is derived from an EMBL/GenBank/DDBJ whole genome shotgun (WGS) entry which is preliminary data.</text>
</comment>
<protein>
    <submittedName>
        <fullName evidence="5">Acyl--CoA ligase</fullName>
    </submittedName>
</protein>
<dbReference type="PROSITE" id="PS00455">
    <property type="entry name" value="AMP_BINDING"/>
    <property type="match status" value="1"/>
</dbReference>
<dbReference type="SUPFAM" id="SSF56801">
    <property type="entry name" value="Acetyl-CoA synthetase-like"/>
    <property type="match status" value="1"/>
</dbReference>
<dbReference type="RefSeq" id="WP_186867014.1">
    <property type="nucleotide sequence ID" value="NZ_JACOPH010000006.1"/>
</dbReference>
<dbReference type="AlphaFoldDB" id="A0A923LNX2"/>
<organism evidence="5 6">
    <name type="scientific">Roseburia zhanii</name>
    <dbReference type="NCBI Taxonomy" id="2763064"/>
    <lineage>
        <taxon>Bacteria</taxon>
        <taxon>Bacillati</taxon>
        <taxon>Bacillota</taxon>
        <taxon>Clostridia</taxon>
        <taxon>Lachnospirales</taxon>
        <taxon>Lachnospiraceae</taxon>
        <taxon>Roseburia</taxon>
    </lineage>
</organism>
<dbReference type="Pfam" id="PF00501">
    <property type="entry name" value="AMP-binding"/>
    <property type="match status" value="1"/>
</dbReference>
<dbReference type="Proteomes" id="UP000606720">
    <property type="component" value="Unassembled WGS sequence"/>
</dbReference>
<dbReference type="EMBL" id="JACOPH010000006">
    <property type="protein sequence ID" value="MBC5714287.1"/>
    <property type="molecule type" value="Genomic_DNA"/>
</dbReference>
<dbReference type="GO" id="GO:0006631">
    <property type="term" value="P:fatty acid metabolic process"/>
    <property type="evidence" value="ECO:0007669"/>
    <property type="project" value="TreeGrafter"/>
</dbReference>
<name>A0A923LNX2_9FIRM</name>
<keyword evidence="2 5" id="KW-0436">Ligase</keyword>
<comment type="similarity">
    <text evidence="1">Belongs to the ATP-dependent AMP-binding enzyme family.</text>
</comment>
<evidence type="ECO:0000259" key="3">
    <source>
        <dbReference type="Pfam" id="PF00501"/>
    </source>
</evidence>
<reference evidence="5" key="1">
    <citation type="submission" date="2020-08" db="EMBL/GenBank/DDBJ databases">
        <title>Genome public.</title>
        <authorList>
            <person name="Liu C."/>
            <person name="Sun Q."/>
        </authorList>
    </citation>
    <scope>NUCLEOTIDE SEQUENCE</scope>
    <source>
        <strain evidence="5">BX1005</strain>
    </source>
</reference>
<dbReference type="Gene3D" id="3.40.50.12780">
    <property type="entry name" value="N-terminal domain of ligase-like"/>
    <property type="match status" value="1"/>
</dbReference>
<proteinExistence type="inferred from homology"/>
<sequence length="495" mass="55837">MKQESVLGYICQYAKEQPDALAVCELRKKVTYQEYWYLIKKMAAVLLKQGMKKGDHVLLKCTQNINYLVIFSALQYIRALVIPVEKGTKPERITEIAEWVDAHCVIADIDIEGIRTFQIKELMGLIEDAEEADLPLPQADERSMLLFTTGTTGQSKGVLIRHKNDVAIAENVIEGTHMRKQNVEIIPMPLNHAYGLRRYQSDMVRGGTVCLMDGMVFVGVLWKLLDTYHATAMALSPASLNMVFQLSGDRIAEYANQLDYIQIGSAPLQEADKQRLLQLMPQTRLYNFYGASEAGCSCILDFNSEDDKTGCIGRPTVNSIIRFMDEAGNPVKKTDKDHPALLSWGGAIVMEGYYKEPELTKDTLEDGFVKTKDMAYLDEEGRCILVGRADDIINYGGSKISPAEIEDCARGYEKIADCAYTSKTDPITGEVPVMLVVKKEAYDEAEFLNYLQARVEAYKLPRAIYYTDQLPKTFKGSLLRKEIRQYIKESERKDA</sequence>